<proteinExistence type="inferred from homology"/>
<dbReference type="InterPro" id="IPR016188">
    <property type="entry name" value="PurM-like_N"/>
</dbReference>
<dbReference type="PANTHER" id="PTHR10520:SF12">
    <property type="entry name" value="TRIFUNCTIONAL PURINE BIOSYNTHETIC PROTEIN ADENOSINE-3"/>
    <property type="match status" value="1"/>
</dbReference>
<reference evidence="18 19" key="1">
    <citation type="journal article" date="2015" name="Genome Announc.">
        <title>Expanding the biotechnology potential of lactobacilli through comparative genomics of 213 strains and associated genera.</title>
        <authorList>
            <person name="Sun Z."/>
            <person name="Harris H.M."/>
            <person name="McCann A."/>
            <person name="Guo C."/>
            <person name="Argimon S."/>
            <person name="Zhang W."/>
            <person name="Yang X."/>
            <person name="Jeffery I.B."/>
            <person name="Cooney J.C."/>
            <person name="Kagawa T.F."/>
            <person name="Liu W."/>
            <person name="Song Y."/>
            <person name="Salvetti E."/>
            <person name="Wrobel A."/>
            <person name="Rasinkangas P."/>
            <person name="Parkhill J."/>
            <person name="Rea M.C."/>
            <person name="O'Sullivan O."/>
            <person name="Ritari J."/>
            <person name="Douillard F.P."/>
            <person name="Paul Ross R."/>
            <person name="Yang R."/>
            <person name="Briner A.E."/>
            <person name="Felis G.E."/>
            <person name="de Vos W.M."/>
            <person name="Barrangou R."/>
            <person name="Klaenhammer T.R."/>
            <person name="Caufield P.W."/>
            <person name="Cui Y."/>
            <person name="Zhang H."/>
            <person name="O'Toole P.W."/>
        </authorList>
    </citation>
    <scope>NUCLEOTIDE SEQUENCE [LARGE SCALE GENOMIC DNA]</scope>
    <source>
        <strain evidence="18 19">DSM 18001</strain>
    </source>
</reference>
<protein>
    <recommendedName>
        <fullName evidence="5 15">Phosphoribosylformylglycinamidine cyclo-ligase</fullName>
        <ecNumber evidence="4 15">6.3.3.1</ecNumber>
    </recommendedName>
    <alternativeName>
        <fullName evidence="12 15">AIR synthase</fullName>
    </alternativeName>
    <alternativeName>
        <fullName evidence="13 15">AIRS</fullName>
    </alternativeName>
    <alternativeName>
        <fullName evidence="11 15">Phosphoribosyl-aminoimidazole synthetase</fullName>
    </alternativeName>
</protein>
<dbReference type="FunFam" id="3.90.650.10:FF:000011">
    <property type="entry name" value="Phosphoribosylformylglycinamidine cyclo-ligase"/>
    <property type="match status" value="1"/>
</dbReference>
<gene>
    <name evidence="15" type="primary">purM</name>
    <name evidence="18" type="ORF">IV81_GL001391</name>
</gene>
<dbReference type="PATRIC" id="fig|331679.3.peg.1424"/>
<evidence type="ECO:0000256" key="12">
    <source>
        <dbReference type="ARBA" id="ARBA00032931"/>
    </source>
</evidence>
<comment type="similarity">
    <text evidence="3 15">Belongs to the AIR synthase family.</text>
</comment>
<evidence type="ECO:0000256" key="14">
    <source>
        <dbReference type="ARBA" id="ARBA00049057"/>
    </source>
</evidence>
<evidence type="ECO:0000256" key="3">
    <source>
        <dbReference type="ARBA" id="ARBA00010280"/>
    </source>
</evidence>
<evidence type="ECO:0000256" key="8">
    <source>
        <dbReference type="ARBA" id="ARBA00022741"/>
    </source>
</evidence>
<dbReference type="Pfam" id="PF00586">
    <property type="entry name" value="AIRS"/>
    <property type="match status" value="1"/>
</dbReference>
<evidence type="ECO:0000256" key="13">
    <source>
        <dbReference type="ARBA" id="ARBA00033093"/>
    </source>
</evidence>
<feature type="domain" description="PurM-like C-terminal" evidence="17">
    <location>
        <begin position="174"/>
        <end position="336"/>
    </location>
</feature>
<feature type="domain" description="PurM-like N-terminal" evidence="16">
    <location>
        <begin position="56"/>
        <end position="160"/>
    </location>
</feature>
<dbReference type="PANTHER" id="PTHR10520">
    <property type="entry name" value="TRIFUNCTIONAL PURINE BIOSYNTHETIC PROTEIN ADENOSINE-3-RELATED"/>
    <property type="match status" value="1"/>
</dbReference>
<evidence type="ECO:0000259" key="16">
    <source>
        <dbReference type="Pfam" id="PF00586"/>
    </source>
</evidence>
<evidence type="ECO:0000256" key="4">
    <source>
        <dbReference type="ARBA" id="ARBA00013047"/>
    </source>
</evidence>
<comment type="catalytic activity">
    <reaction evidence="14 15">
        <text>2-formamido-N(1)-(5-O-phospho-beta-D-ribosyl)acetamidine + ATP = 5-amino-1-(5-phospho-beta-D-ribosyl)imidazole + ADP + phosphate + H(+)</text>
        <dbReference type="Rhea" id="RHEA:23032"/>
        <dbReference type="ChEBI" id="CHEBI:15378"/>
        <dbReference type="ChEBI" id="CHEBI:30616"/>
        <dbReference type="ChEBI" id="CHEBI:43474"/>
        <dbReference type="ChEBI" id="CHEBI:137981"/>
        <dbReference type="ChEBI" id="CHEBI:147287"/>
        <dbReference type="ChEBI" id="CHEBI:456216"/>
        <dbReference type="EC" id="6.3.3.1"/>
    </reaction>
</comment>
<keyword evidence="9 15" id="KW-0658">Purine biosynthesis</keyword>
<dbReference type="InterPro" id="IPR010918">
    <property type="entry name" value="PurM-like_C_dom"/>
</dbReference>
<dbReference type="Pfam" id="PF02769">
    <property type="entry name" value="AIRS_C"/>
    <property type="match status" value="1"/>
</dbReference>
<organism evidence="18 19">
    <name type="scientific">Pediococcus stilesii</name>
    <dbReference type="NCBI Taxonomy" id="331679"/>
    <lineage>
        <taxon>Bacteria</taxon>
        <taxon>Bacillati</taxon>
        <taxon>Bacillota</taxon>
        <taxon>Bacilli</taxon>
        <taxon>Lactobacillales</taxon>
        <taxon>Lactobacillaceae</taxon>
        <taxon>Pediococcus</taxon>
    </lineage>
</organism>
<dbReference type="GO" id="GO:0046084">
    <property type="term" value="P:adenine biosynthetic process"/>
    <property type="evidence" value="ECO:0007669"/>
    <property type="project" value="TreeGrafter"/>
</dbReference>
<dbReference type="EC" id="6.3.3.1" evidence="4 15"/>
<dbReference type="GO" id="GO:0006189">
    <property type="term" value="P:'de novo' IMP biosynthetic process"/>
    <property type="evidence" value="ECO:0007669"/>
    <property type="project" value="UniProtKB-UniRule"/>
</dbReference>
<comment type="subcellular location">
    <subcellularLocation>
        <location evidence="1 15">Cytoplasm</location>
    </subcellularLocation>
</comment>
<evidence type="ECO:0000256" key="11">
    <source>
        <dbReference type="ARBA" id="ARBA00031908"/>
    </source>
</evidence>
<dbReference type="EMBL" id="JQBX01000005">
    <property type="protein sequence ID" value="KRN94466.1"/>
    <property type="molecule type" value="Genomic_DNA"/>
</dbReference>
<dbReference type="NCBIfam" id="TIGR00878">
    <property type="entry name" value="purM"/>
    <property type="match status" value="1"/>
</dbReference>
<dbReference type="InterPro" id="IPR036921">
    <property type="entry name" value="PurM-like_N_sf"/>
</dbReference>
<evidence type="ECO:0000256" key="1">
    <source>
        <dbReference type="ARBA" id="ARBA00004496"/>
    </source>
</evidence>
<evidence type="ECO:0000256" key="9">
    <source>
        <dbReference type="ARBA" id="ARBA00022755"/>
    </source>
</evidence>
<dbReference type="AlphaFoldDB" id="A0A0R2KYJ9"/>
<evidence type="ECO:0000313" key="19">
    <source>
        <dbReference type="Proteomes" id="UP000051859"/>
    </source>
</evidence>
<evidence type="ECO:0000256" key="2">
    <source>
        <dbReference type="ARBA" id="ARBA00004686"/>
    </source>
</evidence>
<keyword evidence="10 15" id="KW-0067">ATP-binding</keyword>
<dbReference type="GO" id="GO:0004641">
    <property type="term" value="F:phosphoribosylformylglycinamidine cyclo-ligase activity"/>
    <property type="evidence" value="ECO:0007669"/>
    <property type="project" value="UniProtKB-UniRule"/>
</dbReference>
<keyword evidence="19" id="KW-1185">Reference proteome</keyword>
<name>A0A0R2KYJ9_9LACO</name>
<dbReference type="Gene3D" id="3.30.1330.10">
    <property type="entry name" value="PurM-like, N-terminal domain"/>
    <property type="match status" value="1"/>
</dbReference>
<dbReference type="RefSeq" id="WP_057802250.1">
    <property type="nucleotide sequence ID" value="NZ_JQBX01000005.1"/>
</dbReference>
<evidence type="ECO:0000259" key="17">
    <source>
        <dbReference type="Pfam" id="PF02769"/>
    </source>
</evidence>
<keyword evidence="8 15" id="KW-0547">Nucleotide-binding</keyword>
<keyword evidence="7 15" id="KW-0436">Ligase</keyword>
<dbReference type="SUPFAM" id="SSF56042">
    <property type="entry name" value="PurM C-terminal domain-like"/>
    <property type="match status" value="1"/>
</dbReference>
<evidence type="ECO:0000313" key="18">
    <source>
        <dbReference type="EMBL" id="KRN94466.1"/>
    </source>
</evidence>
<evidence type="ECO:0000256" key="5">
    <source>
        <dbReference type="ARBA" id="ARBA00020367"/>
    </source>
</evidence>
<evidence type="ECO:0000256" key="7">
    <source>
        <dbReference type="ARBA" id="ARBA00022598"/>
    </source>
</evidence>
<dbReference type="InterPro" id="IPR004733">
    <property type="entry name" value="PurM_cligase"/>
</dbReference>
<dbReference type="CDD" id="cd02196">
    <property type="entry name" value="PurM"/>
    <property type="match status" value="1"/>
</dbReference>
<dbReference type="UniPathway" id="UPA00074">
    <property type="reaction ID" value="UER00129"/>
</dbReference>
<comment type="pathway">
    <text evidence="2 15">Purine metabolism; IMP biosynthesis via de novo pathway; 5-amino-1-(5-phospho-D-ribosyl)imidazole from N(2)-formyl-N(1)-(5-phospho-D-ribosyl)glycinamide: step 2/2.</text>
</comment>
<sequence>MTKNAYEKAGVNIAAGEAVVEDLKKNLIHNDPHILGGIGSFAGCYQMSSDQLDHPVLVAGTDGVGTKVLLAAEADRVETIGQDLVAMCVNDLLAQGALPLFFLDYLALSHLDEQQVKKILNGVLKACQTHSIALLGGETAEMPGIYEKNHFDLAGFAVGLANKDSLFSPAMVSEDDVLIGLPSSGLHSNGYSLVRKILFEDHQYQFTDVPKELNQDLITELLTPTRIYVNTLRPLLEEHLIRGAAHITGGGLLDNVPRMLPDNLQAEFNLQSWPIPLIFSLLSQLGDLSQSERYQTFNMGIGMVLAVKRDQVDRVEQILANNNELFYEIGNVKRRSQDAPAVELLESDNG</sequence>
<dbReference type="InterPro" id="IPR036676">
    <property type="entry name" value="PurM-like_C_sf"/>
</dbReference>
<dbReference type="HAMAP" id="MF_00741">
    <property type="entry name" value="AIRS"/>
    <property type="match status" value="1"/>
</dbReference>
<comment type="caution">
    <text evidence="18">The sequence shown here is derived from an EMBL/GenBank/DDBJ whole genome shotgun (WGS) entry which is preliminary data.</text>
</comment>
<dbReference type="GO" id="GO:0005524">
    <property type="term" value="F:ATP binding"/>
    <property type="evidence" value="ECO:0007669"/>
    <property type="project" value="UniProtKB-KW"/>
</dbReference>
<evidence type="ECO:0000256" key="10">
    <source>
        <dbReference type="ARBA" id="ARBA00022840"/>
    </source>
</evidence>
<dbReference type="GO" id="GO:0005829">
    <property type="term" value="C:cytosol"/>
    <property type="evidence" value="ECO:0007669"/>
    <property type="project" value="TreeGrafter"/>
</dbReference>
<dbReference type="Proteomes" id="UP000051859">
    <property type="component" value="Unassembled WGS sequence"/>
</dbReference>
<accession>A0A0R2KYJ9</accession>
<evidence type="ECO:0000256" key="6">
    <source>
        <dbReference type="ARBA" id="ARBA00022490"/>
    </source>
</evidence>
<dbReference type="GO" id="GO:0004637">
    <property type="term" value="F:phosphoribosylamine-glycine ligase activity"/>
    <property type="evidence" value="ECO:0007669"/>
    <property type="project" value="TreeGrafter"/>
</dbReference>
<dbReference type="SUPFAM" id="SSF55326">
    <property type="entry name" value="PurM N-terminal domain-like"/>
    <property type="match status" value="1"/>
</dbReference>
<evidence type="ECO:0000256" key="15">
    <source>
        <dbReference type="HAMAP-Rule" id="MF_00741"/>
    </source>
</evidence>
<dbReference type="STRING" id="331679.IV81_GL001391"/>
<keyword evidence="6 15" id="KW-0963">Cytoplasm</keyword>
<dbReference type="Gene3D" id="3.90.650.10">
    <property type="entry name" value="PurM-like C-terminal domain"/>
    <property type="match status" value="1"/>
</dbReference>